<feature type="non-terminal residue" evidence="1">
    <location>
        <position position="139"/>
    </location>
</feature>
<comment type="caution">
    <text evidence="1">The sequence shown here is derived from an EMBL/GenBank/DDBJ whole genome shotgun (WGS) entry which is preliminary data.</text>
</comment>
<dbReference type="Proteomes" id="UP000789920">
    <property type="component" value="Unassembled WGS sequence"/>
</dbReference>
<name>A0ACA9SDI0_9GLOM</name>
<evidence type="ECO:0000313" key="2">
    <source>
        <dbReference type="Proteomes" id="UP000789920"/>
    </source>
</evidence>
<evidence type="ECO:0000313" key="1">
    <source>
        <dbReference type="EMBL" id="CAG8833098.1"/>
    </source>
</evidence>
<proteinExistence type="predicted"/>
<dbReference type="EMBL" id="CAJVQC010105586">
    <property type="protein sequence ID" value="CAG8833098.1"/>
    <property type="molecule type" value="Genomic_DNA"/>
</dbReference>
<feature type="non-terminal residue" evidence="1">
    <location>
        <position position="1"/>
    </location>
</feature>
<keyword evidence="2" id="KW-1185">Reference proteome</keyword>
<protein>
    <submittedName>
        <fullName evidence="1">29618_t:CDS:1</fullName>
    </submittedName>
</protein>
<accession>A0ACA9SDI0</accession>
<sequence length="139" mass="15864">QDDHSEYPNWDLLSMQLLNTAYYKHPIVLILDQVDRIVKNDPEFLEILRKTVRIGGSLVVIFSASKGLVPQIMKSRSAWSRAAIPFEVGDISDEEAVKFLQNSGIDQKTLKFQYLAGGWFTLLKELQALNHVNSKNLFE</sequence>
<organism evidence="1 2">
    <name type="scientific">Racocetra persica</name>
    <dbReference type="NCBI Taxonomy" id="160502"/>
    <lineage>
        <taxon>Eukaryota</taxon>
        <taxon>Fungi</taxon>
        <taxon>Fungi incertae sedis</taxon>
        <taxon>Mucoromycota</taxon>
        <taxon>Glomeromycotina</taxon>
        <taxon>Glomeromycetes</taxon>
        <taxon>Diversisporales</taxon>
        <taxon>Gigasporaceae</taxon>
        <taxon>Racocetra</taxon>
    </lineage>
</organism>
<reference evidence="1" key="1">
    <citation type="submission" date="2021-06" db="EMBL/GenBank/DDBJ databases">
        <authorList>
            <person name="Kallberg Y."/>
            <person name="Tangrot J."/>
            <person name="Rosling A."/>
        </authorList>
    </citation>
    <scope>NUCLEOTIDE SEQUENCE</scope>
    <source>
        <strain evidence="1">MA461A</strain>
    </source>
</reference>
<gene>
    <name evidence="1" type="ORF">RPERSI_LOCUS28703</name>
</gene>